<feature type="transmembrane region" description="Helical" evidence="3">
    <location>
        <begin position="1650"/>
        <end position="1671"/>
    </location>
</feature>
<feature type="region of interest" description="Disordered" evidence="2">
    <location>
        <begin position="800"/>
        <end position="865"/>
    </location>
</feature>
<feature type="compositionally biased region" description="Low complexity" evidence="2">
    <location>
        <begin position="573"/>
        <end position="585"/>
    </location>
</feature>
<feature type="compositionally biased region" description="Low complexity" evidence="2">
    <location>
        <begin position="435"/>
        <end position="467"/>
    </location>
</feature>
<dbReference type="EMBL" id="BDSA01000003">
    <property type="protein sequence ID" value="GBE61967.1"/>
    <property type="molecule type" value="Genomic_DNA"/>
</dbReference>
<protein>
    <submittedName>
        <fullName evidence="4">Ribosome binding protein</fullName>
    </submittedName>
</protein>
<feature type="compositionally biased region" description="Polar residues" evidence="2">
    <location>
        <begin position="836"/>
        <end position="846"/>
    </location>
</feature>
<accession>A0A2H6KG62</accession>
<feature type="compositionally biased region" description="Basic and acidic residues" evidence="2">
    <location>
        <begin position="468"/>
        <end position="480"/>
    </location>
</feature>
<dbReference type="Proteomes" id="UP000236319">
    <property type="component" value="Unassembled WGS sequence"/>
</dbReference>
<evidence type="ECO:0000256" key="1">
    <source>
        <dbReference type="SAM" id="Coils"/>
    </source>
</evidence>
<feature type="compositionally biased region" description="Low complexity" evidence="2">
    <location>
        <begin position="556"/>
        <end position="565"/>
    </location>
</feature>
<evidence type="ECO:0000313" key="4">
    <source>
        <dbReference type="EMBL" id="GBE61967.1"/>
    </source>
</evidence>
<feature type="compositionally biased region" description="Pro residues" evidence="2">
    <location>
        <begin position="524"/>
        <end position="535"/>
    </location>
</feature>
<keyword evidence="1" id="KW-0175">Coiled coil</keyword>
<dbReference type="VEuPathDB" id="PiroplasmaDB:BOVATA_034600"/>
<feature type="compositionally biased region" description="Polar residues" evidence="2">
    <location>
        <begin position="385"/>
        <end position="430"/>
    </location>
</feature>
<feature type="compositionally biased region" description="Low complexity" evidence="2">
    <location>
        <begin position="612"/>
        <end position="622"/>
    </location>
</feature>
<name>A0A2H6KG62_9APIC</name>
<feature type="compositionally biased region" description="Low complexity" evidence="2">
    <location>
        <begin position="505"/>
        <end position="523"/>
    </location>
</feature>
<evidence type="ECO:0000256" key="2">
    <source>
        <dbReference type="SAM" id="MobiDB-lite"/>
    </source>
</evidence>
<dbReference type="OrthoDB" id="6410656at2759"/>
<sequence length="1719" mass="189135">MAAHGVKLDTLKECLMFLEWLHSDKQGIIMKGLIASRLARLLEKRYKNVSQPPIESALSQFLTNVNKFHTTLCKSAKQSTNNPNTTKNVLNTLLDCIPKFLAVMYFLRYQVDPNFAALGGGGWADDSVGLIALYAALGRGLDVYMKRATNIDKYLIAESNDSKYGVIPGGFAAGELRQGHRQGYSPASAMVKDIQSILNKQDKVQNYFLDVYSTTVIPDSGAETPNVANALRLVRTFCEIVEKETQAGGGELKQKLDDSLNGDTVKKMEVKNLKKEEFAKYTAQWLRENLATVKTNLGNIDTTNKALGKKSAAELTDYFTNNLFPYGFTFYGTNIGTGKDPHTILQENWADVINELRKPSEGLDRLKTILDGQQCPEESDKKSEGSPNQGKKSEGSPNQGKKSEGAQNQGKKSEGAQNQGKKSEGAQNQGKKAEGTSNQSGDTSSGSASGDSAQTPGTPGAAGLPGPKSDKGDAGPKEPTGDQGKQGPKGDRGQQGPNGQGPQGPKGTTAQGSPKSQVVHVQQPPQPPPVPPLSTPPSASADPGPAGKPGLGGPGSSSVVTSSQQPIPPPVTSPTQSPSASSPGTGSAGGKGAGTQGSQHVPQPTNQVSNQTPSSGTTPSAGGSRGAAGKGPSSACSNGKPLFIGGVPLCPSTPQTTELNSFDEKDKKLWDLQKIQIVQSIQDEHNKKHPNRQIILNHIPPPQSQIPPSRLRQPSHPAPGPSHHPTDARRFKQRPYYNPQDRNTRQGDANVTAMQDVPSLEVSGEVIPDTSSKHLQEKIKKKVEAIKHLKLLERQAQQEEVDQLKQNEDKSNAEQKKEADEKWKTQVDEGKRQQRYDQFSKTLGSQNERRKKAAESLQKKLDDARRVQEEELKKLQDAPSTTLDGFQPAYQYPHLVSNLPDYVSSMCSVDGGVIPDPHKEWMENERKRRSDDAFYEIHERKQMQLAGNLETIQNIKEANAMELQKFLDHINDTNIANQTGHVWGNTVQPSKSAPLKHQALTLVEGTNIVDPRHIKDDEIRKLQLQNANDDFKNYYEHRRKNLANEIQQFQDEVTKKNKDAIEAEKSKGIPQVFTERAPRRPPPELYELPDFDIQVAKPIVQDPVDNPYDDPYANMEDIVRDELKTSAQQYGGDKGFSVLPKSNLNLEFTPSFLKSDGDHDPGMPREPDRVVSARSIPVFPDAGICQNPWYVAPASSTTVTPTPSPLPDSDHLPVPNTVREMLHWMVGFNQYGYVGIITEHVKGILSALNEDVSQPPDALEVTGHPTNLTAAHVTAKLTEACHYAANVLHRIKHKDISTDISVPDFTSEYSKLCYSIDPACLLCQLRDYVYACCHQLEFLKAQCNRKESEGGWQDCPYGRDAKMSPLQAFLTDAPDSKFETHPFDPCDICLKSRVNMGFKQEHLPATHETGKHISTILTPSCGGEDPLLTLSSYLNCLTRRTPRTTGELVSFFHNFGNELHDASLKLSPLGSALHKPHPHCPDWDHLAADDLNAIQYIRGSAPASSNSIHDKDHPNTLSSLLRCGIDNVDCPQLMKTITYRAYALYSSSFAHHYLSWAVYLADRLWDSLLKLHYDLENLQCHDSKSKPLHQCTKALPLLYSHGITPPDGTVQSSLTCSAAVTKLGDVVAGKPIASLMTAMDEFLYGIRLPFLYTIIALWLIATLYILHSFLYRMDVLRIRYHLLTTRASHTIDVKALLAGSSRMLSLYKDVDYFDDDFHS</sequence>
<evidence type="ECO:0000313" key="5">
    <source>
        <dbReference type="Proteomes" id="UP000236319"/>
    </source>
</evidence>
<keyword evidence="3" id="KW-1133">Transmembrane helix</keyword>
<feature type="compositionally biased region" description="Low complexity" evidence="2">
    <location>
        <begin position="706"/>
        <end position="715"/>
    </location>
</feature>
<feature type="region of interest" description="Disordered" evidence="2">
    <location>
        <begin position="371"/>
        <end position="661"/>
    </location>
</feature>
<feature type="compositionally biased region" description="Low complexity" evidence="2">
    <location>
        <begin position="536"/>
        <end position="545"/>
    </location>
</feature>
<feature type="coiled-coil region" evidence="1">
    <location>
        <begin position="1032"/>
        <end position="1066"/>
    </location>
</feature>
<reference evidence="4 5" key="1">
    <citation type="journal article" date="2017" name="BMC Genomics">
        <title>Whole-genome assembly of Babesia ovata and comparative genomics between closely related pathogens.</title>
        <authorList>
            <person name="Yamagishi J."/>
            <person name="Asada M."/>
            <person name="Hakimi H."/>
            <person name="Tanaka T.Q."/>
            <person name="Sugimoto C."/>
            <person name="Kawazu S."/>
        </authorList>
    </citation>
    <scope>NUCLEOTIDE SEQUENCE [LARGE SCALE GENOMIC DNA]</scope>
    <source>
        <strain evidence="4 5">Miyake</strain>
    </source>
</reference>
<comment type="caution">
    <text evidence="4">The sequence shown here is derived from an EMBL/GenBank/DDBJ whole genome shotgun (WGS) entry which is preliminary data.</text>
</comment>
<dbReference type="GeneID" id="39875737"/>
<keyword evidence="3" id="KW-0472">Membrane</keyword>
<dbReference type="RefSeq" id="XP_028868210.1">
    <property type="nucleotide sequence ID" value="XM_029012377.1"/>
</dbReference>
<feature type="compositionally biased region" description="Gly residues" evidence="2">
    <location>
        <begin position="586"/>
        <end position="595"/>
    </location>
</feature>
<feature type="compositionally biased region" description="Basic and acidic residues" evidence="2">
    <location>
        <begin position="800"/>
        <end position="835"/>
    </location>
</feature>
<keyword evidence="3" id="KW-0812">Transmembrane</keyword>
<keyword evidence="5" id="KW-1185">Reference proteome</keyword>
<feature type="compositionally biased region" description="Polar residues" evidence="2">
    <location>
        <begin position="600"/>
        <end position="611"/>
    </location>
</feature>
<feature type="region of interest" description="Disordered" evidence="2">
    <location>
        <begin position="681"/>
        <end position="776"/>
    </location>
</feature>
<proteinExistence type="predicted"/>
<evidence type="ECO:0000256" key="3">
    <source>
        <dbReference type="SAM" id="Phobius"/>
    </source>
</evidence>
<feature type="compositionally biased region" description="Basic and acidic residues" evidence="2">
    <location>
        <begin position="853"/>
        <end position="865"/>
    </location>
</feature>
<gene>
    <name evidence="4" type="ORF">BOVATA_034600</name>
</gene>
<organism evidence="4 5">
    <name type="scientific">Babesia ovata</name>
    <dbReference type="NCBI Taxonomy" id="189622"/>
    <lineage>
        <taxon>Eukaryota</taxon>
        <taxon>Sar</taxon>
        <taxon>Alveolata</taxon>
        <taxon>Apicomplexa</taxon>
        <taxon>Aconoidasida</taxon>
        <taxon>Piroplasmida</taxon>
        <taxon>Babesiidae</taxon>
        <taxon>Babesia</taxon>
    </lineage>
</organism>